<keyword evidence="7" id="KW-1185">Reference proteome</keyword>
<evidence type="ECO:0000313" key="6">
    <source>
        <dbReference type="EMBL" id="SDD14366.1"/>
    </source>
</evidence>
<keyword evidence="4" id="KW-0472">Membrane</keyword>
<evidence type="ECO:0000313" key="7">
    <source>
        <dbReference type="Proteomes" id="UP000199060"/>
    </source>
</evidence>
<reference evidence="7" key="1">
    <citation type="submission" date="2016-10" db="EMBL/GenBank/DDBJ databases">
        <authorList>
            <person name="Varghese N."/>
            <person name="Submissions S."/>
        </authorList>
    </citation>
    <scope>NUCLEOTIDE SEQUENCE [LARGE SCALE GENOMIC DNA]</scope>
    <source>
        <strain evidence="7">DSM 23095</strain>
    </source>
</reference>
<dbReference type="STRING" id="686796.SAMN04488104_101653"/>
<dbReference type="GO" id="GO:0016757">
    <property type="term" value="F:glycosyltransferase activity"/>
    <property type="evidence" value="ECO:0007669"/>
    <property type="project" value="UniProtKB-KW"/>
</dbReference>
<dbReference type="PANTHER" id="PTHR43630:SF1">
    <property type="entry name" value="POLY-BETA-1,6-N-ACETYL-D-GLUCOSAMINE SYNTHASE"/>
    <property type="match status" value="1"/>
</dbReference>
<protein>
    <submittedName>
        <fullName evidence="6">Glycosyltransferase, catalytic subunit of cellulose synthase and poly-beta-1,6-N-acetylglucosamine synthase</fullName>
    </submittedName>
</protein>
<keyword evidence="3 6" id="KW-0808">Transferase</keyword>
<feature type="domain" description="Glycosyltransferase 2-like" evidence="5">
    <location>
        <begin position="11"/>
        <end position="173"/>
    </location>
</feature>
<dbReference type="Proteomes" id="UP000199060">
    <property type="component" value="Unassembled WGS sequence"/>
</dbReference>
<dbReference type="PANTHER" id="PTHR43630">
    <property type="entry name" value="POLY-BETA-1,6-N-ACETYL-D-GLUCOSAMINE SYNTHASE"/>
    <property type="match status" value="1"/>
</dbReference>
<feature type="transmembrane region" description="Helical" evidence="4">
    <location>
        <begin position="307"/>
        <end position="328"/>
    </location>
</feature>
<evidence type="ECO:0000256" key="1">
    <source>
        <dbReference type="ARBA" id="ARBA00006739"/>
    </source>
</evidence>
<dbReference type="SUPFAM" id="SSF53448">
    <property type="entry name" value="Nucleotide-diphospho-sugar transferases"/>
    <property type="match status" value="1"/>
</dbReference>
<accession>A0A1G6SDU7</accession>
<dbReference type="InterPro" id="IPR001173">
    <property type="entry name" value="Glyco_trans_2-like"/>
</dbReference>
<keyword evidence="4" id="KW-1133">Transmembrane helix</keyword>
<comment type="similarity">
    <text evidence="1">Belongs to the glycosyltransferase 2 family.</text>
</comment>
<feature type="transmembrane region" description="Helical" evidence="4">
    <location>
        <begin position="266"/>
        <end position="287"/>
    </location>
</feature>
<gene>
    <name evidence="6" type="ORF">SAMN04488104_101653</name>
</gene>
<organism evidence="6 7">
    <name type="scientific">Algoriphagus faecimaris</name>
    <dbReference type="NCBI Taxonomy" id="686796"/>
    <lineage>
        <taxon>Bacteria</taxon>
        <taxon>Pseudomonadati</taxon>
        <taxon>Bacteroidota</taxon>
        <taxon>Cytophagia</taxon>
        <taxon>Cytophagales</taxon>
        <taxon>Cyclobacteriaceae</taxon>
        <taxon>Algoriphagus</taxon>
    </lineage>
</organism>
<evidence type="ECO:0000259" key="5">
    <source>
        <dbReference type="Pfam" id="PF00535"/>
    </source>
</evidence>
<dbReference type="EMBL" id="FNAC01000016">
    <property type="protein sequence ID" value="SDD14366.1"/>
    <property type="molecule type" value="Genomic_DNA"/>
</dbReference>
<sequence>MDENDYSEPVSLLIPFRNESENIEELCRQLAKVTPSVAEVLLIDDHSEDDSRSKLERCSGSISKLKIIDNPGQGKKTALAHGVAMAKGSIILTSDADCFFQDGWVKQMLLPFADAKIQLVAGPVLSRIERAGFLDRFQQVEWASILLLTHFFFIKKQPLMCSGANLAYRKSAFLKVNGYAGNEEIASGDDEFLLKKIVLEFSGDSCQYLSRNETLVLTRPQNDFFGMLNQRKRWAGKWSYHSSISHSLTAVFFGILQMVWLGSVTLLFLGLFSIISFFAIWLGKILLEKWVLGKVLYSFNKEPSFGVFIKTSLFHPVYVISTIFGIIFGKYTWKGRSQ</sequence>
<dbReference type="Gene3D" id="3.90.550.10">
    <property type="entry name" value="Spore Coat Polysaccharide Biosynthesis Protein SpsA, Chain A"/>
    <property type="match status" value="1"/>
</dbReference>
<evidence type="ECO:0000256" key="3">
    <source>
        <dbReference type="ARBA" id="ARBA00022679"/>
    </source>
</evidence>
<evidence type="ECO:0000256" key="2">
    <source>
        <dbReference type="ARBA" id="ARBA00022676"/>
    </source>
</evidence>
<proteinExistence type="inferred from homology"/>
<dbReference type="InterPro" id="IPR029044">
    <property type="entry name" value="Nucleotide-diphossugar_trans"/>
</dbReference>
<keyword evidence="4" id="KW-0812">Transmembrane</keyword>
<evidence type="ECO:0000256" key="4">
    <source>
        <dbReference type="SAM" id="Phobius"/>
    </source>
</evidence>
<keyword evidence="2" id="KW-0328">Glycosyltransferase</keyword>
<name>A0A1G6SDU7_9BACT</name>
<dbReference type="AlphaFoldDB" id="A0A1G6SDU7"/>
<dbReference type="Pfam" id="PF00535">
    <property type="entry name" value="Glycos_transf_2"/>
    <property type="match status" value="1"/>
</dbReference>